<comment type="caution">
    <text evidence="2">The sequence shown here is derived from an EMBL/GenBank/DDBJ whole genome shotgun (WGS) entry which is preliminary data.</text>
</comment>
<evidence type="ECO:0000256" key="1">
    <source>
        <dbReference type="SAM" id="MobiDB-lite"/>
    </source>
</evidence>
<accession>A0AA40KV86</accession>
<dbReference type="AlphaFoldDB" id="A0AA40KV86"/>
<name>A0AA40KV86_9HYME</name>
<proteinExistence type="predicted"/>
<dbReference type="EMBL" id="JAHYIQ010000003">
    <property type="protein sequence ID" value="KAK1134198.1"/>
    <property type="molecule type" value="Genomic_DNA"/>
</dbReference>
<keyword evidence="3" id="KW-1185">Reference proteome</keyword>
<feature type="region of interest" description="Disordered" evidence="1">
    <location>
        <begin position="67"/>
        <end position="89"/>
    </location>
</feature>
<organism evidence="2 3">
    <name type="scientific">Melipona bicolor</name>
    <dbReference type="NCBI Taxonomy" id="60889"/>
    <lineage>
        <taxon>Eukaryota</taxon>
        <taxon>Metazoa</taxon>
        <taxon>Ecdysozoa</taxon>
        <taxon>Arthropoda</taxon>
        <taxon>Hexapoda</taxon>
        <taxon>Insecta</taxon>
        <taxon>Pterygota</taxon>
        <taxon>Neoptera</taxon>
        <taxon>Endopterygota</taxon>
        <taxon>Hymenoptera</taxon>
        <taxon>Apocrita</taxon>
        <taxon>Aculeata</taxon>
        <taxon>Apoidea</taxon>
        <taxon>Anthophila</taxon>
        <taxon>Apidae</taxon>
        <taxon>Melipona</taxon>
    </lineage>
</organism>
<evidence type="ECO:0000313" key="2">
    <source>
        <dbReference type="EMBL" id="KAK1134198.1"/>
    </source>
</evidence>
<protein>
    <submittedName>
        <fullName evidence="2">Uncharacterized protein</fullName>
    </submittedName>
</protein>
<evidence type="ECO:0000313" key="3">
    <source>
        <dbReference type="Proteomes" id="UP001177670"/>
    </source>
</evidence>
<dbReference type="Proteomes" id="UP001177670">
    <property type="component" value="Unassembled WGS sequence"/>
</dbReference>
<reference evidence="2" key="1">
    <citation type="submission" date="2021-10" db="EMBL/GenBank/DDBJ databases">
        <title>Melipona bicolor Genome sequencing and assembly.</title>
        <authorList>
            <person name="Araujo N.S."/>
            <person name="Arias M.C."/>
        </authorList>
    </citation>
    <scope>NUCLEOTIDE SEQUENCE</scope>
    <source>
        <strain evidence="2">USP_2M_L1-L4_2017</strain>
        <tissue evidence="2">Whole body</tissue>
    </source>
</reference>
<gene>
    <name evidence="2" type="ORF">K0M31_011980</name>
</gene>
<sequence length="89" mass="9427">MEGRRGFDRASHAAFKRDLWTHGGAATSREQQIAVGRCAVIANEGTPAASKALLPLPDSRGILNKWKSPVSSELPPPPSSCPRNYGSAA</sequence>